<dbReference type="CDD" id="cd05254">
    <property type="entry name" value="dTDP_HR_like_SDR_e"/>
    <property type="match status" value="1"/>
</dbReference>
<dbReference type="RefSeq" id="WP_238102754.1">
    <property type="nucleotide sequence ID" value="NZ_JAQQPZ010000006.1"/>
</dbReference>
<name>A0ABT5TLD1_9GAMM</name>
<dbReference type="NCBIfam" id="TIGR01214">
    <property type="entry name" value="rmlD"/>
    <property type="match status" value="1"/>
</dbReference>
<proteinExistence type="inferred from homology"/>
<feature type="domain" description="RmlD-like substrate binding" evidence="8">
    <location>
        <begin position="269"/>
        <end position="353"/>
    </location>
</feature>
<keyword evidence="6 9" id="KW-0560">Oxidoreductase</keyword>
<comment type="caution">
    <text evidence="9">The sequence shown here is derived from an EMBL/GenBank/DDBJ whole genome shotgun (WGS) entry which is preliminary data.</text>
</comment>
<dbReference type="Pfam" id="PF04321">
    <property type="entry name" value="RmlD_sub_bind"/>
    <property type="match status" value="2"/>
</dbReference>
<evidence type="ECO:0000256" key="4">
    <source>
        <dbReference type="ARBA" id="ARBA00017099"/>
    </source>
</evidence>
<evidence type="ECO:0000256" key="3">
    <source>
        <dbReference type="ARBA" id="ARBA00012929"/>
    </source>
</evidence>
<dbReference type="EC" id="1.1.1.133" evidence="3 6"/>
<protein>
    <recommendedName>
        <fullName evidence="4 6">dTDP-4-dehydrorhamnose reductase</fullName>
        <ecNumber evidence="3 6">1.1.1.133</ecNumber>
    </recommendedName>
</protein>
<organism evidence="9 10">
    <name type="scientific">Shewanella metallivivens</name>
    <dbReference type="NCBI Taxonomy" id="2872342"/>
    <lineage>
        <taxon>Bacteria</taxon>
        <taxon>Pseudomonadati</taxon>
        <taxon>Pseudomonadota</taxon>
        <taxon>Gammaproteobacteria</taxon>
        <taxon>Alteromonadales</taxon>
        <taxon>Shewanellaceae</taxon>
        <taxon>Shewanella</taxon>
    </lineage>
</organism>
<evidence type="ECO:0000256" key="6">
    <source>
        <dbReference type="RuleBase" id="RU364082"/>
    </source>
</evidence>
<keyword evidence="6" id="KW-0521">NADP</keyword>
<evidence type="ECO:0000256" key="5">
    <source>
        <dbReference type="ARBA" id="ARBA00048200"/>
    </source>
</evidence>
<dbReference type="Gene3D" id="3.90.25.10">
    <property type="entry name" value="UDP-galactose 4-epimerase, domain 1"/>
    <property type="match status" value="2"/>
</dbReference>
<dbReference type="PANTHER" id="PTHR10491:SF4">
    <property type="entry name" value="METHIONINE ADENOSYLTRANSFERASE 2 SUBUNIT BETA"/>
    <property type="match status" value="1"/>
</dbReference>
<comment type="similarity">
    <text evidence="2 6">Belongs to the dTDP-4-dehydrorhamnose reductase family.</text>
</comment>
<feature type="domain" description="RmlD-like substrate binding" evidence="8">
    <location>
        <begin position="1"/>
        <end position="237"/>
    </location>
</feature>
<evidence type="ECO:0000256" key="2">
    <source>
        <dbReference type="ARBA" id="ARBA00010944"/>
    </source>
</evidence>
<dbReference type="PANTHER" id="PTHR10491">
    <property type="entry name" value="DTDP-4-DEHYDRORHAMNOSE REDUCTASE"/>
    <property type="match status" value="1"/>
</dbReference>
<dbReference type="SUPFAM" id="SSF51735">
    <property type="entry name" value="NAD(P)-binding Rossmann-fold domains"/>
    <property type="match status" value="2"/>
</dbReference>
<dbReference type="EMBL" id="JAQQPZ010000006">
    <property type="protein sequence ID" value="MDD8059344.1"/>
    <property type="molecule type" value="Genomic_DNA"/>
</dbReference>
<accession>A0ABT5TLD1</accession>
<keyword evidence="10" id="KW-1185">Reference proteome</keyword>
<dbReference type="InterPro" id="IPR005913">
    <property type="entry name" value="dTDP_dehydrorham_reduct"/>
</dbReference>
<keyword evidence="7" id="KW-0175">Coiled coil</keyword>
<dbReference type="InterPro" id="IPR036291">
    <property type="entry name" value="NAD(P)-bd_dom_sf"/>
</dbReference>
<comment type="catalytic activity">
    <reaction evidence="5 6">
        <text>dTDP-beta-L-rhamnose + NADP(+) = dTDP-4-dehydro-beta-L-rhamnose + NADPH + H(+)</text>
        <dbReference type="Rhea" id="RHEA:21796"/>
        <dbReference type="ChEBI" id="CHEBI:15378"/>
        <dbReference type="ChEBI" id="CHEBI:57510"/>
        <dbReference type="ChEBI" id="CHEBI:57783"/>
        <dbReference type="ChEBI" id="CHEBI:58349"/>
        <dbReference type="ChEBI" id="CHEBI:62830"/>
        <dbReference type="EC" id="1.1.1.133"/>
    </reaction>
</comment>
<sequence>MKVLITGKNGQLGSELQRSCPDNIEIQCFDSQSLDITDIAMVNEILISFSPDIVINAAAYTAVDKAESDIDAAYAVNQMGAANLATACKAINAKLIHISTDFVFDGTKTTPYVSADATNPLGVYGASKLAGEQAVSRILGSQAIIVRTAWVYSQFGNNFVKTMLRLMSEKEQLGVVYDQVGTPTWAAGLANMLWALVQKSSDKAEETRDKIQVTSNKAEEAREKLQVASNKAEEARYKIQVASNKAEEARYKIQDARDKVGAESKTLNQTTILNWTDAGVASWYDFAVAIQELAIEQGLLNKAIPISAIPASSYPTPAKRPAFSIINKTEAEELTGVKTIHWRAQLKSMLQALEAEKVKVESDK</sequence>
<comment type="function">
    <text evidence="6">Catalyzes the reduction of dTDP-6-deoxy-L-lyxo-4-hexulose to yield dTDP-L-rhamnose.</text>
</comment>
<dbReference type="Proteomes" id="UP001213691">
    <property type="component" value="Unassembled WGS sequence"/>
</dbReference>
<dbReference type="Gene3D" id="3.40.50.720">
    <property type="entry name" value="NAD(P)-binding Rossmann-like Domain"/>
    <property type="match status" value="1"/>
</dbReference>
<evidence type="ECO:0000313" key="10">
    <source>
        <dbReference type="Proteomes" id="UP001213691"/>
    </source>
</evidence>
<evidence type="ECO:0000313" key="9">
    <source>
        <dbReference type="EMBL" id="MDD8059344.1"/>
    </source>
</evidence>
<evidence type="ECO:0000259" key="8">
    <source>
        <dbReference type="Pfam" id="PF04321"/>
    </source>
</evidence>
<comment type="pathway">
    <text evidence="1 6">Carbohydrate biosynthesis; dTDP-L-rhamnose biosynthesis.</text>
</comment>
<dbReference type="InterPro" id="IPR029903">
    <property type="entry name" value="RmlD-like-bd"/>
</dbReference>
<evidence type="ECO:0000256" key="1">
    <source>
        <dbReference type="ARBA" id="ARBA00004781"/>
    </source>
</evidence>
<gene>
    <name evidence="9" type="primary">rfbD</name>
    <name evidence="9" type="ORF">PQR79_09535</name>
</gene>
<comment type="cofactor">
    <cofactor evidence="6">
        <name>Mg(2+)</name>
        <dbReference type="ChEBI" id="CHEBI:18420"/>
    </cofactor>
    <text evidence="6">Binds 1 Mg(2+) ion per monomer.</text>
</comment>
<feature type="coiled-coil region" evidence="7">
    <location>
        <begin position="204"/>
        <end position="259"/>
    </location>
</feature>
<reference evidence="9 10" key="1">
    <citation type="submission" date="2023-02" db="EMBL/GenBank/DDBJ databases">
        <title>Genome sequence of Shewanella metallivivens ER-Te-42B-Light, sp. nov., enriched from sulfide tube worms (Riftia pachyptila) isolated from Explorer Ridge in the Pacific Ocean.</title>
        <authorList>
            <person name="Maltman C."/>
            <person name="Kuzyk S.B."/>
            <person name="Kyndt J.A."/>
            <person name="Yurkov V."/>
        </authorList>
    </citation>
    <scope>NUCLEOTIDE SEQUENCE [LARGE SCALE GENOMIC DNA]</scope>
    <source>
        <strain evidence="9 10">ER-Te-42B-Light</strain>
    </source>
</reference>
<dbReference type="GO" id="GO:0008831">
    <property type="term" value="F:dTDP-4-dehydrorhamnose reductase activity"/>
    <property type="evidence" value="ECO:0007669"/>
    <property type="project" value="UniProtKB-EC"/>
</dbReference>
<evidence type="ECO:0000256" key="7">
    <source>
        <dbReference type="SAM" id="Coils"/>
    </source>
</evidence>